<evidence type="ECO:0000313" key="2">
    <source>
        <dbReference type="Proteomes" id="UP001286313"/>
    </source>
</evidence>
<evidence type="ECO:0000313" key="1">
    <source>
        <dbReference type="EMBL" id="KAK3871907.1"/>
    </source>
</evidence>
<proteinExistence type="predicted"/>
<dbReference type="EMBL" id="JAWQEG010002452">
    <property type="protein sequence ID" value="KAK3871907.1"/>
    <property type="molecule type" value="Genomic_DNA"/>
</dbReference>
<name>A0AAE1FFA5_PETCI</name>
<organism evidence="1 2">
    <name type="scientific">Petrolisthes cinctipes</name>
    <name type="common">Flat porcelain crab</name>
    <dbReference type="NCBI Taxonomy" id="88211"/>
    <lineage>
        <taxon>Eukaryota</taxon>
        <taxon>Metazoa</taxon>
        <taxon>Ecdysozoa</taxon>
        <taxon>Arthropoda</taxon>
        <taxon>Crustacea</taxon>
        <taxon>Multicrustacea</taxon>
        <taxon>Malacostraca</taxon>
        <taxon>Eumalacostraca</taxon>
        <taxon>Eucarida</taxon>
        <taxon>Decapoda</taxon>
        <taxon>Pleocyemata</taxon>
        <taxon>Anomura</taxon>
        <taxon>Galatheoidea</taxon>
        <taxon>Porcellanidae</taxon>
        <taxon>Petrolisthes</taxon>
    </lineage>
</organism>
<comment type="caution">
    <text evidence="1">The sequence shown here is derived from an EMBL/GenBank/DDBJ whole genome shotgun (WGS) entry which is preliminary data.</text>
</comment>
<reference evidence="1" key="1">
    <citation type="submission" date="2023-10" db="EMBL/GenBank/DDBJ databases">
        <title>Genome assemblies of two species of porcelain crab, Petrolisthes cinctipes and Petrolisthes manimaculis (Anomura: Porcellanidae).</title>
        <authorList>
            <person name="Angst P."/>
        </authorList>
    </citation>
    <scope>NUCLEOTIDE SEQUENCE</scope>
    <source>
        <strain evidence="1">PB745_01</strain>
        <tissue evidence="1">Gill</tissue>
    </source>
</reference>
<accession>A0AAE1FFA5</accession>
<dbReference type="Proteomes" id="UP001286313">
    <property type="component" value="Unassembled WGS sequence"/>
</dbReference>
<sequence length="96" mass="10662">MQEVDEVVMRGEGGRQGEQLAYKVVRVGEDRLKVGLEGQGEHIGGKSRGGEWIGRDSVRQAEKVVGRVELAGKIGLELDELRVGREEGWGWQDLVY</sequence>
<gene>
    <name evidence="1" type="ORF">Pcinc_022971</name>
</gene>
<dbReference type="AlphaFoldDB" id="A0AAE1FFA5"/>
<protein>
    <submittedName>
        <fullName evidence="1">Uncharacterized protein</fullName>
    </submittedName>
</protein>
<keyword evidence="2" id="KW-1185">Reference proteome</keyword>